<comment type="caution">
    <text evidence="3">The sequence shown here is derived from an EMBL/GenBank/DDBJ whole genome shotgun (WGS) entry which is preliminary data.</text>
</comment>
<name>A0A1G2FCR4_9BACT</name>
<keyword evidence="1" id="KW-1133">Transmembrane helix</keyword>
<accession>A0A1G2FCR4</accession>
<dbReference type="Pfam" id="PF26449">
    <property type="entry name" value="DUF8128"/>
    <property type="match status" value="1"/>
</dbReference>
<keyword evidence="1" id="KW-0812">Transmembrane</keyword>
<protein>
    <recommendedName>
        <fullName evidence="2">DUF8128 domain-containing protein</fullName>
    </recommendedName>
</protein>
<sequence length="451" mass="53074">MLESLEIIISFLRIFLSFWWIWLPTLLFLLVKDLWLRTTRLKFIQAMKWVLLEIKPPREMKRDPRTMEQVFAGLHGFHRTIILKERLFLGHVQEWFSFEIAGLGGETHFFVRTLEQFRNQIEALIYAQYPEAEIFEIDDYTQFVPFDIPNKDYDLWATELILAKDDAYPIKTYPSFREGTVLLEEMIDPIASLAEVMSKLRKGEQIWVQTLVRPITEPKWEAKSEKIKNQLIGRKEERKQGVIGGEISGFSEASREKFGQLITGKLSEAKKDEKPPKPALITLLSQVEKDTITAIEHKAAKVYFETVIRFIYLGQKEVFNKANVSAFFGCFKQFNSKTLNSFKPNPKVTTRINYEILLKRPREFFRKKKIFSAYKRRYIPLHSPVMKHLKPLFFERLPILNRFFIKNYRSFVLNIEELATIYHLPMEIVKAPMLSRIEAKKGEPPMGLPVQ</sequence>
<feature type="transmembrane region" description="Helical" evidence="1">
    <location>
        <begin position="12"/>
        <end position="31"/>
    </location>
</feature>
<feature type="domain" description="DUF8128" evidence="2">
    <location>
        <begin position="47"/>
        <end position="364"/>
    </location>
</feature>
<organism evidence="3 4">
    <name type="scientific">Candidatus Portnoybacteria bacterium RIFCSPHIGHO2_01_FULL_40_12b</name>
    <dbReference type="NCBI Taxonomy" id="1801994"/>
    <lineage>
        <taxon>Bacteria</taxon>
        <taxon>Candidatus Portnoyibacteriota</taxon>
    </lineage>
</organism>
<evidence type="ECO:0000313" key="3">
    <source>
        <dbReference type="EMBL" id="OGZ35378.1"/>
    </source>
</evidence>
<evidence type="ECO:0000313" key="4">
    <source>
        <dbReference type="Proteomes" id="UP000176974"/>
    </source>
</evidence>
<reference evidence="3 4" key="1">
    <citation type="journal article" date="2016" name="Nat. Commun.">
        <title>Thousands of microbial genomes shed light on interconnected biogeochemical processes in an aquifer system.</title>
        <authorList>
            <person name="Anantharaman K."/>
            <person name="Brown C.T."/>
            <person name="Hug L.A."/>
            <person name="Sharon I."/>
            <person name="Castelle C.J."/>
            <person name="Probst A.J."/>
            <person name="Thomas B.C."/>
            <person name="Singh A."/>
            <person name="Wilkins M.J."/>
            <person name="Karaoz U."/>
            <person name="Brodie E.L."/>
            <person name="Williams K.H."/>
            <person name="Hubbard S.S."/>
            <person name="Banfield J.F."/>
        </authorList>
    </citation>
    <scope>NUCLEOTIDE SEQUENCE [LARGE SCALE GENOMIC DNA]</scope>
</reference>
<evidence type="ECO:0000256" key="1">
    <source>
        <dbReference type="SAM" id="Phobius"/>
    </source>
</evidence>
<dbReference type="InterPro" id="IPR058441">
    <property type="entry name" value="DUF8128"/>
</dbReference>
<proteinExistence type="predicted"/>
<gene>
    <name evidence="3" type="ORF">A2815_01550</name>
</gene>
<keyword evidence="1" id="KW-0472">Membrane</keyword>
<dbReference type="AlphaFoldDB" id="A0A1G2FCR4"/>
<dbReference type="EMBL" id="MHMY01000011">
    <property type="protein sequence ID" value="OGZ35378.1"/>
    <property type="molecule type" value="Genomic_DNA"/>
</dbReference>
<dbReference type="Proteomes" id="UP000176974">
    <property type="component" value="Unassembled WGS sequence"/>
</dbReference>
<evidence type="ECO:0000259" key="2">
    <source>
        <dbReference type="Pfam" id="PF26449"/>
    </source>
</evidence>